<dbReference type="GO" id="GO:0030100">
    <property type="term" value="P:regulation of endocytosis"/>
    <property type="evidence" value="ECO:0007669"/>
    <property type="project" value="TreeGrafter"/>
</dbReference>
<dbReference type="VEuPathDB" id="FungiDB:HGUI_03598"/>
<feature type="domain" description="Arf-GAP" evidence="7">
    <location>
        <begin position="13"/>
        <end position="129"/>
    </location>
</feature>
<evidence type="ECO:0000256" key="5">
    <source>
        <dbReference type="PROSITE-ProRule" id="PRU00288"/>
    </source>
</evidence>
<dbReference type="PANTHER" id="PTHR46395">
    <property type="entry name" value="ADP-RIBOSYLATION FACTOR GTPASE-ACTIVATING PROTEIN 1"/>
    <property type="match status" value="1"/>
</dbReference>
<keyword evidence="3 5" id="KW-0863">Zinc-finger</keyword>
<keyword evidence="1" id="KW-0343">GTPase activation</keyword>
<evidence type="ECO:0000256" key="3">
    <source>
        <dbReference type="ARBA" id="ARBA00022771"/>
    </source>
</evidence>
<sequence>MSSADWNVDPDNRRKLLKLQKLDGNKECVDCKNPQPQWASPKFGVFICFECAGIHRGLGVHISFVRSITMDQFKNDELKAMELGGNDKFDSYMQSHKIDTKLPAKFKYDNPIAEEYKKKLKAEVNEEEYIETDHKDFDPSSLNAAAAAASDDTSNGNTIITGTGDVIKGSNSTNNNSTASFLEKMGKQNSERPDNLPPSKGGKYSGFGNTPPIDNTENKKGASVTLDKLQKDPLGTLTSGWNIFSKAINKTVADVQENVIKPHVEQYNNGELQEEAMRAAQQFGSKLNETKQFGLSAWSSWSKTLQEQYSDILGEDNPEGVSKEDTNEQANLKQFKSVKNKEYEEESWNDF</sequence>
<dbReference type="OrthoDB" id="983479at2759"/>
<dbReference type="PANTHER" id="PTHR46395:SF1">
    <property type="entry name" value="ADP-RIBOSYLATION FACTOR GTPASE-ACTIVATING PROTEIN 1"/>
    <property type="match status" value="1"/>
</dbReference>
<accession>A0A1L0CQW4</accession>
<evidence type="ECO:0000256" key="4">
    <source>
        <dbReference type="ARBA" id="ARBA00022833"/>
    </source>
</evidence>
<dbReference type="Pfam" id="PF01412">
    <property type="entry name" value="ArfGap"/>
    <property type="match status" value="1"/>
</dbReference>
<name>A0A1L0CQW4_9ASCO</name>
<evidence type="ECO:0000313" key="8">
    <source>
        <dbReference type="EMBL" id="SGZ41397.1"/>
    </source>
</evidence>
<keyword evidence="4" id="KW-0862">Zinc</keyword>
<dbReference type="InterPro" id="IPR001164">
    <property type="entry name" value="ArfGAP_dom"/>
</dbReference>
<dbReference type="Gene3D" id="1.10.220.150">
    <property type="entry name" value="Arf GTPase activating protein"/>
    <property type="match status" value="1"/>
</dbReference>
<dbReference type="PROSITE" id="PS50115">
    <property type="entry name" value="ARFGAP"/>
    <property type="match status" value="1"/>
</dbReference>
<evidence type="ECO:0000259" key="7">
    <source>
        <dbReference type="PROSITE" id="PS50115"/>
    </source>
</evidence>
<evidence type="ECO:0000256" key="6">
    <source>
        <dbReference type="SAM" id="MobiDB-lite"/>
    </source>
</evidence>
<keyword evidence="2" id="KW-0479">Metal-binding</keyword>
<proteinExistence type="predicted"/>
<dbReference type="EMBL" id="FQNF01000100">
    <property type="protein sequence ID" value="SGZ41397.1"/>
    <property type="molecule type" value="Genomic_DNA"/>
</dbReference>
<dbReference type="PRINTS" id="PR00405">
    <property type="entry name" value="REVINTRACTNG"/>
</dbReference>
<evidence type="ECO:0000256" key="2">
    <source>
        <dbReference type="ARBA" id="ARBA00022723"/>
    </source>
</evidence>
<evidence type="ECO:0000256" key="1">
    <source>
        <dbReference type="ARBA" id="ARBA00022468"/>
    </source>
</evidence>
<dbReference type="FunFam" id="1.10.220.150:FF:000014">
    <property type="entry name" value="ADP-ribosylation factor GTPase-activating protein"/>
    <property type="match status" value="1"/>
</dbReference>
<dbReference type="GO" id="GO:0005096">
    <property type="term" value="F:GTPase activator activity"/>
    <property type="evidence" value="ECO:0007669"/>
    <property type="project" value="UniProtKB-KW"/>
</dbReference>
<reference evidence="9" key="1">
    <citation type="submission" date="2016-11" db="EMBL/GenBank/DDBJ databases">
        <authorList>
            <person name="Guldener U."/>
        </authorList>
    </citation>
    <scope>NUCLEOTIDE SEQUENCE [LARGE SCALE GENOMIC DNA]</scope>
</reference>
<gene>
    <name evidence="8" type="ORF">HGUI_03598</name>
</gene>
<feature type="compositionally biased region" description="Basic and acidic residues" evidence="6">
    <location>
        <begin position="185"/>
        <end position="194"/>
    </location>
</feature>
<dbReference type="GO" id="GO:0032012">
    <property type="term" value="P:regulation of ARF protein signal transduction"/>
    <property type="evidence" value="ECO:0007669"/>
    <property type="project" value="TreeGrafter"/>
</dbReference>
<dbReference type="InterPro" id="IPR037278">
    <property type="entry name" value="ARFGAP/RecO"/>
</dbReference>
<feature type="region of interest" description="Disordered" evidence="6">
    <location>
        <begin position="311"/>
        <end position="335"/>
    </location>
</feature>
<feature type="region of interest" description="Disordered" evidence="6">
    <location>
        <begin position="185"/>
        <end position="218"/>
    </location>
</feature>
<dbReference type="SUPFAM" id="SSF57863">
    <property type="entry name" value="ArfGap/RecO-like zinc finger"/>
    <property type="match status" value="1"/>
</dbReference>
<protein>
    <submittedName>
        <fullName evidence="8">Related to ADP-ribosylation factor GTPase-activating protein GCS1</fullName>
    </submittedName>
</protein>
<organism evidence="8 9">
    <name type="scientific">Hanseniaspora guilliermondii</name>
    <dbReference type="NCBI Taxonomy" id="56406"/>
    <lineage>
        <taxon>Eukaryota</taxon>
        <taxon>Fungi</taxon>
        <taxon>Dikarya</taxon>
        <taxon>Ascomycota</taxon>
        <taxon>Saccharomycotina</taxon>
        <taxon>Saccharomycetes</taxon>
        <taxon>Saccharomycodales</taxon>
        <taxon>Saccharomycodaceae</taxon>
        <taxon>Hanseniaspora</taxon>
    </lineage>
</organism>
<keyword evidence="9" id="KW-1185">Reference proteome</keyword>
<dbReference type="AlphaFoldDB" id="A0A1L0CQW4"/>
<dbReference type="GO" id="GO:0000139">
    <property type="term" value="C:Golgi membrane"/>
    <property type="evidence" value="ECO:0007669"/>
    <property type="project" value="TreeGrafter"/>
</dbReference>
<dbReference type="Proteomes" id="UP000183365">
    <property type="component" value="Unassembled WGS sequence"/>
</dbReference>
<evidence type="ECO:0000313" key="9">
    <source>
        <dbReference type="Proteomes" id="UP000183365"/>
    </source>
</evidence>
<dbReference type="InterPro" id="IPR038508">
    <property type="entry name" value="ArfGAP_dom_sf"/>
</dbReference>
<dbReference type="GO" id="GO:0008270">
    <property type="term" value="F:zinc ion binding"/>
    <property type="evidence" value="ECO:0007669"/>
    <property type="project" value="UniProtKB-KW"/>
</dbReference>
<dbReference type="CDD" id="cd08830">
    <property type="entry name" value="ArfGap_ArfGap1"/>
    <property type="match status" value="1"/>
</dbReference>
<dbReference type="SMART" id="SM00105">
    <property type="entry name" value="ArfGap"/>
    <property type="match status" value="1"/>
</dbReference>